<evidence type="ECO:0000256" key="1">
    <source>
        <dbReference type="SAM" id="MobiDB-lite"/>
    </source>
</evidence>
<organism evidence="2">
    <name type="scientific">Myoviridae sp. ctzwE5</name>
    <dbReference type="NCBI Taxonomy" id="2825214"/>
    <lineage>
        <taxon>Viruses</taxon>
        <taxon>Duplodnaviria</taxon>
        <taxon>Heunggongvirae</taxon>
        <taxon>Uroviricota</taxon>
        <taxon>Caudoviricetes</taxon>
    </lineage>
</organism>
<accession>A0A8S5PWG8</accession>
<feature type="compositionally biased region" description="Basic residues" evidence="1">
    <location>
        <begin position="1"/>
        <end position="11"/>
    </location>
</feature>
<reference evidence="2" key="1">
    <citation type="journal article" date="2021" name="Proc. Natl. Acad. Sci. U.S.A.">
        <title>A Catalog of Tens of Thousands of Viruses from Human Metagenomes Reveals Hidden Associations with Chronic Diseases.</title>
        <authorList>
            <person name="Tisza M.J."/>
            <person name="Buck C.B."/>
        </authorList>
    </citation>
    <scope>NUCLEOTIDE SEQUENCE</scope>
    <source>
        <strain evidence="2">CtzwE5</strain>
    </source>
</reference>
<sequence>MNRAQRRKQGNKKPINFNRQQLDRVKKQTAADAAEITFRFMLLIPVYTMRNHYKWGSKRISEFLDAILETYNDFTDERFNLYDLAQTLEEETGVHFKEKIEENNRKREGRMKEAYDEWERI</sequence>
<dbReference type="EMBL" id="BK015525">
    <property type="protein sequence ID" value="DAE11096.1"/>
    <property type="molecule type" value="Genomic_DNA"/>
</dbReference>
<evidence type="ECO:0000313" key="2">
    <source>
        <dbReference type="EMBL" id="DAE11096.1"/>
    </source>
</evidence>
<feature type="region of interest" description="Disordered" evidence="1">
    <location>
        <begin position="1"/>
        <end position="22"/>
    </location>
</feature>
<name>A0A8S5PWG8_9CAUD</name>
<protein>
    <submittedName>
        <fullName evidence="2">Uncharacterized protein</fullName>
    </submittedName>
</protein>
<proteinExistence type="predicted"/>